<dbReference type="AlphaFoldDB" id="A0ABD0RQ03"/>
<gene>
    <name evidence="4" type="ORF">M9458_003782</name>
</gene>
<keyword evidence="2" id="KW-1133">Transmembrane helix</keyword>
<evidence type="ECO:0000256" key="2">
    <source>
        <dbReference type="SAM" id="Phobius"/>
    </source>
</evidence>
<proteinExistence type="predicted"/>
<reference evidence="4 5" key="1">
    <citation type="submission" date="2024-05" db="EMBL/GenBank/DDBJ databases">
        <title>Genome sequencing and assembly of Indian major carp, Cirrhinus mrigala (Hamilton, 1822).</title>
        <authorList>
            <person name="Mohindra V."/>
            <person name="Chowdhury L.M."/>
            <person name="Lal K."/>
            <person name="Jena J.K."/>
        </authorList>
    </citation>
    <scope>NUCLEOTIDE SEQUENCE [LARGE SCALE GENOMIC DNA]</scope>
    <source>
        <strain evidence="4">CM1030</strain>
        <tissue evidence="4">Blood</tissue>
    </source>
</reference>
<evidence type="ECO:0000259" key="3">
    <source>
        <dbReference type="PROSITE" id="PS51256"/>
    </source>
</evidence>
<dbReference type="Proteomes" id="UP001529510">
    <property type="component" value="Unassembled WGS sequence"/>
</dbReference>
<evidence type="ECO:0000313" key="5">
    <source>
        <dbReference type="Proteomes" id="UP001529510"/>
    </source>
</evidence>
<organism evidence="4 5">
    <name type="scientific">Cirrhinus mrigala</name>
    <name type="common">Mrigala</name>
    <dbReference type="NCBI Taxonomy" id="683832"/>
    <lineage>
        <taxon>Eukaryota</taxon>
        <taxon>Metazoa</taxon>
        <taxon>Chordata</taxon>
        <taxon>Craniata</taxon>
        <taxon>Vertebrata</taxon>
        <taxon>Euteleostomi</taxon>
        <taxon>Actinopterygii</taxon>
        <taxon>Neopterygii</taxon>
        <taxon>Teleostei</taxon>
        <taxon>Ostariophysi</taxon>
        <taxon>Cypriniformes</taxon>
        <taxon>Cyprinidae</taxon>
        <taxon>Labeoninae</taxon>
        <taxon>Labeonini</taxon>
        <taxon>Cirrhinus</taxon>
    </lineage>
</organism>
<keyword evidence="2" id="KW-0812">Transmembrane</keyword>
<dbReference type="EMBL" id="JAMKFB020000002">
    <property type="protein sequence ID" value="KAL0200595.1"/>
    <property type="molecule type" value="Genomic_DNA"/>
</dbReference>
<evidence type="ECO:0000313" key="4">
    <source>
        <dbReference type="EMBL" id="KAL0200595.1"/>
    </source>
</evidence>
<protein>
    <recommendedName>
        <fullName evidence="3">GS domain-containing protein</fullName>
    </recommendedName>
</protein>
<feature type="non-terminal residue" evidence="4">
    <location>
        <position position="1"/>
    </location>
</feature>
<keyword evidence="2" id="KW-0472">Membrane</keyword>
<evidence type="ECO:0000256" key="1">
    <source>
        <dbReference type="ARBA" id="ARBA00023211"/>
    </source>
</evidence>
<keyword evidence="5" id="KW-1185">Reference proteome</keyword>
<sequence>LPDTEPQSLSPVALAAVIAIPICVLSFVLVLLFYMCHNRSIIHHRVPSEEDPTMDHPFLADGTTLKDLIYDMTTSGSGS</sequence>
<accession>A0ABD0RQ03</accession>
<name>A0ABD0RQ03_CIRMR</name>
<feature type="domain" description="GS" evidence="3">
    <location>
        <begin position="63"/>
        <end position="79"/>
    </location>
</feature>
<comment type="caution">
    <text evidence="4">The sequence shown here is derived from an EMBL/GenBank/DDBJ whole genome shotgun (WGS) entry which is preliminary data.</text>
</comment>
<feature type="transmembrane region" description="Helical" evidence="2">
    <location>
        <begin position="12"/>
        <end position="35"/>
    </location>
</feature>
<dbReference type="InterPro" id="IPR003605">
    <property type="entry name" value="GS_dom"/>
</dbReference>
<dbReference type="PROSITE" id="PS51256">
    <property type="entry name" value="GS"/>
    <property type="match status" value="1"/>
</dbReference>
<keyword evidence="1" id="KW-0464">Manganese</keyword>
<feature type="non-terminal residue" evidence="4">
    <location>
        <position position="79"/>
    </location>
</feature>